<feature type="transmembrane region" description="Helical" evidence="2">
    <location>
        <begin position="41"/>
        <end position="66"/>
    </location>
</feature>
<feature type="region of interest" description="Disordered" evidence="1">
    <location>
        <begin position="1"/>
        <end position="20"/>
    </location>
</feature>
<evidence type="ECO:0000256" key="2">
    <source>
        <dbReference type="SAM" id="Phobius"/>
    </source>
</evidence>
<organism evidence="3 4">
    <name type="scientific">Virgisporangium aliadipatigenens</name>
    <dbReference type="NCBI Taxonomy" id="741659"/>
    <lineage>
        <taxon>Bacteria</taxon>
        <taxon>Bacillati</taxon>
        <taxon>Actinomycetota</taxon>
        <taxon>Actinomycetes</taxon>
        <taxon>Micromonosporales</taxon>
        <taxon>Micromonosporaceae</taxon>
        <taxon>Virgisporangium</taxon>
    </lineage>
</organism>
<proteinExistence type="predicted"/>
<reference evidence="3" key="1">
    <citation type="submission" date="2021-01" db="EMBL/GenBank/DDBJ databases">
        <title>Whole genome shotgun sequence of Virgisporangium aliadipatigenens NBRC 105644.</title>
        <authorList>
            <person name="Komaki H."/>
            <person name="Tamura T."/>
        </authorList>
    </citation>
    <scope>NUCLEOTIDE SEQUENCE</scope>
    <source>
        <strain evidence="3">NBRC 105644</strain>
    </source>
</reference>
<dbReference type="Proteomes" id="UP000619260">
    <property type="component" value="Unassembled WGS sequence"/>
</dbReference>
<dbReference type="AlphaFoldDB" id="A0A8J3YTJ8"/>
<keyword evidence="2" id="KW-0472">Membrane</keyword>
<dbReference type="EMBL" id="BOPF01000029">
    <property type="protein sequence ID" value="GIJ49566.1"/>
    <property type="molecule type" value="Genomic_DNA"/>
</dbReference>
<keyword evidence="4" id="KW-1185">Reference proteome</keyword>
<dbReference type="RefSeq" id="WP_203903039.1">
    <property type="nucleotide sequence ID" value="NZ_BOPF01000029.1"/>
</dbReference>
<evidence type="ECO:0000313" key="4">
    <source>
        <dbReference type="Proteomes" id="UP000619260"/>
    </source>
</evidence>
<feature type="compositionally biased region" description="Basic and acidic residues" evidence="1">
    <location>
        <begin position="8"/>
        <end position="20"/>
    </location>
</feature>
<name>A0A8J3YTJ8_9ACTN</name>
<evidence type="ECO:0000256" key="1">
    <source>
        <dbReference type="SAM" id="MobiDB-lite"/>
    </source>
</evidence>
<sequence length="283" mass="30333">MNSVLEPPAERDLPPGHRERMRQSLLREIDGGRDRRPRRPLVPLAALAGAAVLIAAVVMTTTGLPWNGDSRTDVRAYAYRGGVVPQDVRRTADRCLADNDFAQRHDDPRMRPEAVVGDLELVNYVSRNGTVAVYYLADNVLVACLNQPAEDSRSIAVEPLGDWLPGAVQIDGGVSEHIDGGGAAFSVLGRVAPGVHRVVLEHGDGLTTEANVLDGTFVVIADGPVRPGRGSLVSYDSAGTVLDRRPAWAMDQKEPRPCYTDPAGTVVVGSGSTGCGTAERWRR</sequence>
<keyword evidence="2" id="KW-1133">Transmembrane helix</keyword>
<protein>
    <submittedName>
        <fullName evidence="3">Uncharacterized protein</fullName>
    </submittedName>
</protein>
<gene>
    <name evidence="3" type="ORF">Val02_64520</name>
</gene>
<evidence type="ECO:0000313" key="3">
    <source>
        <dbReference type="EMBL" id="GIJ49566.1"/>
    </source>
</evidence>
<comment type="caution">
    <text evidence="3">The sequence shown here is derived from an EMBL/GenBank/DDBJ whole genome shotgun (WGS) entry which is preliminary data.</text>
</comment>
<accession>A0A8J3YTJ8</accession>
<keyword evidence="2" id="KW-0812">Transmembrane</keyword>